<dbReference type="InterPro" id="IPR004155">
    <property type="entry name" value="PBS_lyase_HEAT"/>
</dbReference>
<dbReference type="SMART" id="SM00567">
    <property type="entry name" value="EZ_HEAT"/>
    <property type="match status" value="4"/>
</dbReference>
<dbReference type="RefSeq" id="WP_336538922.1">
    <property type="nucleotide sequence ID" value="NZ_JBBAYL010000014.1"/>
</dbReference>
<dbReference type="PANTHER" id="PTHR12697">
    <property type="entry name" value="PBS LYASE HEAT-LIKE PROTEIN"/>
    <property type="match status" value="1"/>
</dbReference>
<evidence type="ECO:0000313" key="1">
    <source>
        <dbReference type="EMBL" id="MEI5611937.1"/>
    </source>
</evidence>
<sequence>MDGVWAVRGGGARGAAHQVAFFLRELASEEAGRRAAAVKGLGRVGCWAADEHGDVVAEVGAAVVGTAGDPDAPVRAAAADALGRLGPLGGDEAGPVVVGLMGDADPLVRRRASLAAERLALTGPDVTEAFRRLLDDPDWHLRLNGMIGLDSRGGTAEPAVLVRLLGDAEAYVWGPARIALYPRRDERPVRDELLRTARHGHGLSRARALEMLPDPQLRGLRDTFLDGLRDECPEVRRMCALLLDEGPPSGPVGALLAPLGLSGAVDGLFSALRRAGAPEALLSLLRPSETADALLAALEAETDADAAAQLLRALGDRGDVRAVPAAVRWLDRPGAGASAVLALAGIGTPTAVRWIAATAAAGPGPELGPGLGNPYVRATAATALGELAAPDAVDTLLPLLADPDAEVRTGALRGLAHLGDHEPPGPRRRAVTEALLAQLTTDERNLWYTGNALAAYPETLPAVRRLIDHPSEEVRVTVLGVLDEDDESDLAVLLAHLGDASEPVRHAALRGIGRYVDGYGELPEAPPPAPSPAELLGVITALAELPSPSQIGYTARRVLDDLKRHGEAGPT</sequence>
<dbReference type="Proteomes" id="UP001365781">
    <property type="component" value="Unassembled WGS sequence"/>
</dbReference>
<proteinExistence type="predicted"/>
<organism evidence="1 2">
    <name type="scientific">Streptomyces brasiliscabiei</name>
    <dbReference type="NCBI Taxonomy" id="2736302"/>
    <lineage>
        <taxon>Bacteria</taxon>
        <taxon>Bacillati</taxon>
        <taxon>Actinomycetota</taxon>
        <taxon>Actinomycetes</taxon>
        <taxon>Kitasatosporales</taxon>
        <taxon>Streptomycetaceae</taxon>
        <taxon>Streptomyces</taxon>
    </lineage>
</organism>
<protein>
    <submittedName>
        <fullName evidence="1">HEAT repeat domain-containing protein</fullName>
    </submittedName>
</protein>
<dbReference type="Pfam" id="PF13646">
    <property type="entry name" value="HEAT_2"/>
    <property type="match status" value="2"/>
</dbReference>
<dbReference type="SUPFAM" id="SSF48371">
    <property type="entry name" value="ARM repeat"/>
    <property type="match status" value="1"/>
</dbReference>
<dbReference type="InterPro" id="IPR016024">
    <property type="entry name" value="ARM-type_fold"/>
</dbReference>
<keyword evidence="2" id="KW-1185">Reference proteome</keyword>
<dbReference type="Gene3D" id="1.25.10.10">
    <property type="entry name" value="Leucine-rich Repeat Variant"/>
    <property type="match status" value="3"/>
</dbReference>
<dbReference type="EMBL" id="JBBAYM010000014">
    <property type="protein sequence ID" value="MEI5611937.1"/>
    <property type="molecule type" value="Genomic_DNA"/>
</dbReference>
<accession>A0ABU8GFH6</accession>
<dbReference type="PANTHER" id="PTHR12697:SF5">
    <property type="entry name" value="DEOXYHYPUSINE HYDROXYLASE"/>
    <property type="match status" value="1"/>
</dbReference>
<dbReference type="InterPro" id="IPR011989">
    <property type="entry name" value="ARM-like"/>
</dbReference>
<name>A0ABU8GFH6_9ACTN</name>
<comment type="caution">
    <text evidence="1">The sequence shown here is derived from an EMBL/GenBank/DDBJ whole genome shotgun (WGS) entry which is preliminary data.</text>
</comment>
<evidence type="ECO:0000313" key="2">
    <source>
        <dbReference type="Proteomes" id="UP001365781"/>
    </source>
</evidence>
<reference evidence="1 2" key="1">
    <citation type="submission" date="2024-03" db="EMBL/GenBank/DDBJ databases">
        <title>First Report of Pectobacterium brasiliscabiei causing potato scab in china.</title>
        <authorList>
            <person name="Handique U."/>
        </authorList>
    </citation>
    <scope>NUCLEOTIDE SEQUENCE [LARGE SCALE GENOMIC DNA]</scope>
    <source>
        <strain evidence="1 2">ZRIMU1503</strain>
    </source>
</reference>
<gene>
    <name evidence="1" type="ORF">WB403_22515</name>
</gene>